<sequence length="45" mass="4855">MRAFLSSTLHFCASRYISNLSASSKTGVRRPPSIATATAMLILLL</sequence>
<dbReference type="AlphaFoldDB" id="A0A0A9D5T0"/>
<proteinExistence type="predicted"/>
<protein>
    <submittedName>
        <fullName evidence="1">Uncharacterized protein</fullName>
    </submittedName>
</protein>
<accession>A0A0A9D5T0</accession>
<reference evidence="1" key="2">
    <citation type="journal article" date="2015" name="Data Brief">
        <title>Shoot transcriptome of the giant reed, Arundo donax.</title>
        <authorList>
            <person name="Barrero R.A."/>
            <person name="Guerrero F.D."/>
            <person name="Moolhuijzen P."/>
            <person name="Goolsby J.A."/>
            <person name="Tidwell J."/>
            <person name="Bellgard S.E."/>
            <person name="Bellgard M.I."/>
        </authorList>
    </citation>
    <scope>NUCLEOTIDE SEQUENCE</scope>
    <source>
        <tissue evidence="1">Shoot tissue taken approximately 20 cm above the soil surface</tissue>
    </source>
</reference>
<organism evidence="1">
    <name type="scientific">Arundo donax</name>
    <name type="common">Giant reed</name>
    <name type="synonym">Donax arundinaceus</name>
    <dbReference type="NCBI Taxonomy" id="35708"/>
    <lineage>
        <taxon>Eukaryota</taxon>
        <taxon>Viridiplantae</taxon>
        <taxon>Streptophyta</taxon>
        <taxon>Embryophyta</taxon>
        <taxon>Tracheophyta</taxon>
        <taxon>Spermatophyta</taxon>
        <taxon>Magnoliopsida</taxon>
        <taxon>Liliopsida</taxon>
        <taxon>Poales</taxon>
        <taxon>Poaceae</taxon>
        <taxon>PACMAD clade</taxon>
        <taxon>Arundinoideae</taxon>
        <taxon>Arundineae</taxon>
        <taxon>Arundo</taxon>
    </lineage>
</organism>
<dbReference type="EMBL" id="GBRH01215847">
    <property type="protein sequence ID" value="JAD82048.1"/>
    <property type="molecule type" value="Transcribed_RNA"/>
</dbReference>
<name>A0A0A9D5T0_ARUDO</name>
<evidence type="ECO:0000313" key="1">
    <source>
        <dbReference type="EMBL" id="JAD82048.1"/>
    </source>
</evidence>
<reference evidence="1" key="1">
    <citation type="submission" date="2014-09" db="EMBL/GenBank/DDBJ databases">
        <authorList>
            <person name="Magalhaes I.L.F."/>
            <person name="Oliveira U."/>
            <person name="Santos F.R."/>
            <person name="Vidigal T.H.D.A."/>
            <person name="Brescovit A.D."/>
            <person name="Santos A.J."/>
        </authorList>
    </citation>
    <scope>NUCLEOTIDE SEQUENCE</scope>
    <source>
        <tissue evidence="1">Shoot tissue taken approximately 20 cm above the soil surface</tissue>
    </source>
</reference>